<dbReference type="RefSeq" id="WP_140960522.1">
    <property type="nucleotide sequence ID" value="NZ_VEVQ02000002.1"/>
</dbReference>
<accession>A0ABX0IQ77</accession>
<reference evidence="1" key="1">
    <citation type="submission" date="2019-05" db="EMBL/GenBank/DDBJ databases">
        <authorList>
            <person name="Lianzixin W."/>
        </authorList>
    </citation>
    <scope>NUCLEOTIDE SEQUENCE</scope>
    <source>
        <strain evidence="1">EC11</strain>
    </source>
</reference>
<organism evidence="1 2">
    <name type="scientific">Flavobacterium jejuense</name>
    <dbReference type="NCBI Taxonomy" id="1544455"/>
    <lineage>
        <taxon>Bacteria</taxon>
        <taxon>Pseudomonadati</taxon>
        <taxon>Bacteroidota</taxon>
        <taxon>Flavobacteriia</taxon>
        <taxon>Flavobacteriales</taxon>
        <taxon>Flavobacteriaceae</taxon>
        <taxon>Flavobacterium</taxon>
    </lineage>
</organism>
<proteinExistence type="predicted"/>
<dbReference type="EMBL" id="VEVQ02000002">
    <property type="protein sequence ID" value="NHN24949.1"/>
    <property type="molecule type" value="Genomic_DNA"/>
</dbReference>
<reference evidence="1" key="2">
    <citation type="submission" date="2020-02" db="EMBL/GenBank/DDBJ databases">
        <title>Flavobacterium profundi sp. nov., isolated from a deep-sea seamount.</title>
        <authorList>
            <person name="Zhang D.-C."/>
        </authorList>
    </citation>
    <scope>NUCLEOTIDE SEQUENCE</scope>
    <source>
        <strain evidence="1">EC11</strain>
    </source>
</reference>
<gene>
    <name evidence="1" type="ORF">FIA58_004590</name>
</gene>
<name>A0ABX0IQ77_9FLAO</name>
<evidence type="ECO:0000313" key="2">
    <source>
        <dbReference type="Proteomes" id="UP000817854"/>
    </source>
</evidence>
<keyword evidence="2" id="KW-1185">Reference proteome</keyword>
<comment type="caution">
    <text evidence="1">The sequence shown here is derived from an EMBL/GenBank/DDBJ whole genome shotgun (WGS) entry which is preliminary data.</text>
</comment>
<evidence type="ECO:0008006" key="3">
    <source>
        <dbReference type="Google" id="ProtNLM"/>
    </source>
</evidence>
<dbReference type="Proteomes" id="UP000817854">
    <property type="component" value="Unassembled WGS sequence"/>
</dbReference>
<evidence type="ECO:0000313" key="1">
    <source>
        <dbReference type="EMBL" id="NHN24949.1"/>
    </source>
</evidence>
<sequence>MKETINNFINEFKTEIEEIKADYFKFEFNTSQLPDVIEYTHKIDIRTHKEFEKMFTTLESVKTNCLYWFSANSIENANKLKEIISLKKVELFSEEKEKCRILPAENINTNSTVIYVGVRKGSVAKKQKITNISGRMVQHLGFYKEGRTQGLQLAYYANSLDIDLTLHVYSLFDCPDEYLYILEKIFAKKLKPICGSH</sequence>
<protein>
    <recommendedName>
        <fullName evidence="3">GIY-YIG domain-containing protein</fullName>
    </recommendedName>
</protein>